<gene>
    <name evidence="1" type="ORF">AN2V17_46400</name>
</gene>
<evidence type="ECO:0000313" key="1">
    <source>
        <dbReference type="EMBL" id="GMQ65395.1"/>
    </source>
</evidence>
<proteinExistence type="predicted"/>
<dbReference type="Proteomes" id="UP001374599">
    <property type="component" value="Unassembled WGS sequence"/>
</dbReference>
<dbReference type="EMBL" id="BTPU01000162">
    <property type="protein sequence ID" value="GMQ65395.1"/>
    <property type="molecule type" value="Genomic_DNA"/>
</dbReference>
<sequence length="54" mass="6246">MEDDKVNFTDLMSQNEDIDVAEVIMKMKSQEMVYNAALMSSTKIIQTTLLDFIR</sequence>
<protein>
    <submittedName>
        <fullName evidence="1">Uncharacterized protein</fullName>
    </submittedName>
</protein>
<organism evidence="1 2">
    <name type="scientific">Vallitalea maricola</name>
    <dbReference type="NCBI Taxonomy" id="3074433"/>
    <lineage>
        <taxon>Bacteria</taxon>
        <taxon>Bacillati</taxon>
        <taxon>Bacillota</taxon>
        <taxon>Clostridia</taxon>
        <taxon>Lachnospirales</taxon>
        <taxon>Vallitaleaceae</taxon>
        <taxon>Vallitalea</taxon>
    </lineage>
</organism>
<reference evidence="1" key="1">
    <citation type="submission" date="2023-09" db="EMBL/GenBank/DDBJ databases">
        <title>Vallitalea sediminicola and Vallitalea maricola sp. nov., anaerobic bacteria isolated from marine sediment.</title>
        <authorList>
            <person name="Hirano S."/>
            <person name="Maeda A."/>
            <person name="Terahara T."/>
            <person name="Mori K."/>
            <person name="Hamada M."/>
            <person name="Matsumoto R."/>
            <person name="Kobayashi T."/>
        </authorList>
    </citation>
    <scope>NUCLEOTIDE SEQUENCE</scope>
    <source>
        <strain evidence="1">AN17-2</strain>
    </source>
</reference>
<accession>A0ACB5URN6</accession>
<evidence type="ECO:0000313" key="2">
    <source>
        <dbReference type="Proteomes" id="UP001374599"/>
    </source>
</evidence>
<keyword evidence="2" id="KW-1185">Reference proteome</keyword>
<name>A0ACB5URN6_9FIRM</name>
<comment type="caution">
    <text evidence="1">The sequence shown here is derived from an EMBL/GenBank/DDBJ whole genome shotgun (WGS) entry which is preliminary data.</text>
</comment>